<evidence type="ECO:0000313" key="1">
    <source>
        <dbReference type="Ensembl" id="ENSOMEP00000030811.1"/>
    </source>
</evidence>
<dbReference type="PaxDb" id="30732-ENSOMEP00000030811"/>
<keyword evidence="2" id="KW-1185">Reference proteome</keyword>
<dbReference type="Ensembl" id="ENSOMET00000033305.1">
    <property type="protein sequence ID" value="ENSOMEP00000030811.1"/>
    <property type="gene ID" value="ENSOMEG00000015276.1"/>
</dbReference>
<accession>A0A3B3DLL8</accession>
<reference evidence="1" key="1">
    <citation type="submission" date="2025-08" db="UniProtKB">
        <authorList>
            <consortium name="Ensembl"/>
        </authorList>
    </citation>
    <scope>IDENTIFICATION</scope>
</reference>
<name>A0A3B3DLL8_ORYME</name>
<sequence>MILKILQKKKKKEKKLVLLCLKPANGTHLDISKYKSACHWFLQTKVKVLESSPELKQAVQKIKNYINKRLQALIEAKGGNTRY</sequence>
<dbReference type="Proteomes" id="UP000261560">
    <property type="component" value="Unplaced"/>
</dbReference>
<reference evidence="1" key="2">
    <citation type="submission" date="2025-09" db="UniProtKB">
        <authorList>
            <consortium name="Ensembl"/>
        </authorList>
    </citation>
    <scope>IDENTIFICATION</scope>
</reference>
<proteinExistence type="predicted"/>
<dbReference type="AlphaFoldDB" id="A0A3B3DLL8"/>
<organism evidence="1 2">
    <name type="scientific">Oryzias melastigma</name>
    <name type="common">Marine medaka</name>
    <dbReference type="NCBI Taxonomy" id="30732"/>
    <lineage>
        <taxon>Eukaryota</taxon>
        <taxon>Metazoa</taxon>
        <taxon>Chordata</taxon>
        <taxon>Craniata</taxon>
        <taxon>Vertebrata</taxon>
        <taxon>Euteleostomi</taxon>
        <taxon>Actinopterygii</taxon>
        <taxon>Neopterygii</taxon>
        <taxon>Teleostei</taxon>
        <taxon>Neoteleostei</taxon>
        <taxon>Acanthomorphata</taxon>
        <taxon>Ovalentaria</taxon>
        <taxon>Atherinomorphae</taxon>
        <taxon>Beloniformes</taxon>
        <taxon>Adrianichthyidae</taxon>
        <taxon>Oryziinae</taxon>
        <taxon>Oryzias</taxon>
    </lineage>
</organism>
<protein>
    <submittedName>
        <fullName evidence="1">Uncharacterized protein</fullName>
    </submittedName>
</protein>
<evidence type="ECO:0000313" key="2">
    <source>
        <dbReference type="Proteomes" id="UP000261560"/>
    </source>
</evidence>